<reference evidence="6" key="1">
    <citation type="journal article" date="2020" name="Stud. Mycol.">
        <title>101 Dothideomycetes genomes: a test case for predicting lifestyles and emergence of pathogens.</title>
        <authorList>
            <person name="Haridas S."/>
            <person name="Albert R."/>
            <person name="Binder M."/>
            <person name="Bloem J."/>
            <person name="Labutti K."/>
            <person name="Salamov A."/>
            <person name="Andreopoulos B."/>
            <person name="Baker S."/>
            <person name="Barry K."/>
            <person name="Bills G."/>
            <person name="Bluhm B."/>
            <person name="Cannon C."/>
            <person name="Castanera R."/>
            <person name="Culley D."/>
            <person name="Daum C."/>
            <person name="Ezra D."/>
            <person name="Gonzalez J."/>
            <person name="Henrissat B."/>
            <person name="Kuo A."/>
            <person name="Liang C."/>
            <person name="Lipzen A."/>
            <person name="Lutzoni F."/>
            <person name="Magnuson J."/>
            <person name="Mondo S."/>
            <person name="Nolan M."/>
            <person name="Ohm R."/>
            <person name="Pangilinan J."/>
            <person name="Park H.-J."/>
            <person name="Ramirez L."/>
            <person name="Alfaro M."/>
            <person name="Sun H."/>
            <person name="Tritt A."/>
            <person name="Yoshinaga Y."/>
            <person name="Zwiers L.-H."/>
            <person name="Turgeon B."/>
            <person name="Goodwin S."/>
            <person name="Spatafora J."/>
            <person name="Crous P."/>
            <person name="Grigoriev I."/>
        </authorList>
    </citation>
    <scope>NUCLEOTIDE SEQUENCE</scope>
    <source>
        <strain evidence="6">CBS 627.86</strain>
    </source>
</reference>
<accession>A0A6A5Z8W9</accession>
<gene>
    <name evidence="6" type="ORF">BDV96DRAFT_612332</name>
</gene>
<proteinExistence type="predicted"/>
<evidence type="ECO:0000259" key="5">
    <source>
        <dbReference type="Pfam" id="PF01494"/>
    </source>
</evidence>
<keyword evidence="4" id="KW-1133">Transmembrane helix</keyword>
<keyword evidence="4" id="KW-0472">Membrane</keyword>
<dbReference type="InterPro" id="IPR002938">
    <property type="entry name" value="FAD-bd"/>
</dbReference>
<keyword evidence="2" id="KW-0274">FAD</keyword>
<feature type="domain" description="FAD-binding" evidence="5">
    <location>
        <begin position="14"/>
        <end position="387"/>
    </location>
</feature>
<dbReference type="PANTHER" id="PTHR46720:SF3">
    <property type="entry name" value="FAD-BINDING DOMAIN-CONTAINING PROTEIN-RELATED"/>
    <property type="match status" value="1"/>
</dbReference>
<evidence type="ECO:0000313" key="6">
    <source>
        <dbReference type="EMBL" id="KAF2115656.1"/>
    </source>
</evidence>
<keyword evidence="3" id="KW-0560">Oxidoreductase</keyword>
<dbReference type="InterPro" id="IPR036188">
    <property type="entry name" value="FAD/NAD-bd_sf"/>
</dbReference>
<dbReference type="EMBL" id="ML977322">
    <property type="protein sequence ID" value="KAF2115656.1"/>
    <property type="molecule type" value="Genomic_DNA"/>
</dbReference>
<dbReference type="GO" id="GO:0016491">
    <property type="term" value="F:oxidoreductase activity"/>
    <property type="evidence" value="ECO:0007669"/>
    <property type="project" value="UniProtKB-KW"/>
</dbReference>
<dbReference type="InterPro" id="IPR051104">
    <property type="entry name" value="FAD_monoxygenase"/>
</dbReference>
<dbReference type="PANTHER" id="PTHR46720">
    <property type="entry name" value="HYDROXYLASE, PUTATIVE (AFU_ORTHOLOGUE AFUA_3G01460)-RELATED"/>
    <property type="match status" value="1"/>
</dbReference>
<organism evidence="6 7">
    <name type="scientific">Lophiotrema nucula</name>
    <dbReference type="NCBI Taxonomy" id="690887"/>
    <lineage>
        <taxon>Eukaryota</taxon>
        <taxon>Fungi</taxon>
        <taxon>Dikarya</taxon>
        <taxon>Ascomycota</taxon>
        <taxon>Pezizomycotina</taxon>
        <taxon>Dothideomycetes</taxon>
        <taxon>Pleosporomycetidae</taxon>
        <taxon>Pleosporales</taxon>
        <taxon>Lophiotremataceae</taxon>
        <taxon>Lophiotrema</taxon>
    </lineage>
</organism>
<dbReference type="SUPFAM" id="SSF54373">
    <property type="entry name" value="FAD-linked reductases, C-terminal domain"/>
    <property type="match status" value="1"/>
</dbReference>
<dbReference type="OrthoDB" id="417877at2759"/>
<dbReference type="GO" id="GO:0044550">
    <property type="term" value="P:secondary metabolite biosynthetic process"/>
    <property type="evidence" value="ECO:0007669"/>
    <property type="project" value="TreeGrafter"/>
</dbReference>
<dbReference type="Gene3D" id="3.50.50.60">
    <property type="entry name" value="FAD/NAD(P)-binding domain"/>
    <property type="match status" value="1"/>
</dbReference>
<dbReference type="GO" id="GO:0071949">
    <property type="term" value="F:FAD binding"/>
    <property type="evidence" value="ECO:0007669"/>
    <property type="project" value="InterPro"/>
</dbReference>
<evidence type="ECO:0000256" key="3">
    <source>
        <dbReference type="ARBA" id="ARBA00023002"/>
    </source>
</evidence>
<keyword evidence="1" id="KW-0285">Flavoprotein</keyword>
<evidence type="ECO:0000313" key="7">
    <source>
        <dbReference type="Proteomes" id="UP000799770"/>
    </source>
</evidence>
<dbReference type="Proteomes" id="UP000799770">
    <property type="component" value="Unassembled WGS sequence"/>
</dbReference>
<dbReference type="PRINTS" id="PR00420">
    <property type="entry name" value="RNGMNOXGNASE"/>
</dbReference>
<dbReference type="AlphaFoldDB" id="A0A6A5Z8W9"/>
<dbReference type="Pfam" id="PF01494">
    <property type="entry name" value="FAD_binding_3"/>
    <property type="match status" value="1"/>
</dbReference>
<keyword evidence="7" id="KW-1185">Reference proteome</keyword>
<protein>
    <submittedName>
        <fullName evidence="6">Mannitol 1-phosphate dehydrogenase</fullName>
    </submittedName>
</protein>
<evidence type="ECO:0000256" key="4">
    <source>
        <dbReference type="SAM" id="Phobius"/>
    </source>
</evidence>
<evidence type="ECO:0000256" key="1">
    <source>
        <dbReference type="ARBA" id="ARBA00022630"/>
    </source>
</evidence>
<sequence length="437" mass="48606">MPNGATFQNHPTLPIAIVGGGLGGLALAIGLLKHHVNVHIYEAAPAFSQIGAGVTFGYNSTRALGLIDERLLEGYRKHATFNEDPEGYNTFMSFRWGMDEQREGGKMAGDMMFNLDDKWDSEAARSIGVRTRSCIHRARLLEEMVALLPPDIATFSKSFESVLEHADGTLELRFTDGTTALACAAIGCDGVRSKMRDIICGPGADATYVGEYAYRAMVPAAEVEGVLGREYARNGQLYCGYGSYIVTYPVEDYAFTNMVAVHHEPITSPYSWKESDWTVPATSDEFAKHFEGWHGPLKELVKNNCQPLKWALFNIRHSRPYYKGKLSLLGDSAHAATPHLGAGAGMAMEDAYLLANLISAVHSADAIESAFRAYDAVRRPRTQKVVEYSRLAGLACDFMLPEYDDNVEKLRDRFEEWYQWIWHEDLPEELEAAKKLL</sequence>
<evidence type="ECO:0000256" key="2">
    <source>
        <dbReference type="ARBA" id="ARBA00022827"/>
    </source>
</evidence>
<dbReference type="SUPFAM" id="SSF51905">
    <property type="entry name" value="FAD/NAD(P)-binding domain"/>
    <property type="match status" value="1"/>
</dbReference>
<name>A0A6A5Z8W9_9PLEO</name>
<keyword evidence="4" id="KW-0812">Transmembrane</keyword>
<feature type="transmembrane region" description="Helical" evidence="4">
    <location>
        <begin position="12"/>
        <end position="32"/>
    </location>
</feature>